<evidence type="ECO:0000313" key="2">
    <source>
        <dbReference type="Proteomes" id="UP000323597"/>
    </source>
</evidence>
<dbReference type="AlphaFoldDB" id="A0A5D2UGK1"/>
<name>A0A5D2UGK1_GOSMU</name>
<keyword evidence="2" id="KW-1185">Reference proteome</keyword>
<protein>
    <submittedName>
        <fullName evidence="1">Uncharacterized protein</fullName>
    </submittedName>
</protein>
<sequence length="93" mass="10783">MEPFIAYISDWLFHPALFSQFSNFCLPSSSPSLSCHFSDLPLHLLPQICNFLSFCSHISGFLKRRNFQGGQTSIRLSTYFIHPRKAKCWCKLH</sequence>
<accession>A0A5D2UGK1</accession>
<organism evidence="1 2">
    <name type="scientific">Gossypium mustelinum</name>
    <name type="common">Cotton</name>
    <name type="synonym">Gossypium caicoense</name>
    <dbReference type="NCBI Taxonomy" id="34275"/>
    <lineage>
        <taxon>Eukaryota</taxon>
        <taxon>Viridiplantae</taxon>
        <taxon>Streptophyta</taxon>
        <taxon>Embryophyta</taxon>
        <taxon>Tracheophyta</taxon>
        <taxon>Spermatophyta</taxon>
        <taxon>Magnoliopsida</taxon>
        <taxon>eudicotyledons</taxon>
        <taxon>Gunneridae</taxon>
        <taxon>Pentapetalae</taxon>
        <taxon>rosids</taxon>
        <taxon>malvids</taxon>
        <taxon>Malvales</taxon>
        <taxon>Malvaceae</taxon>
        <taxon>Malvoideae</taxon>
        <taxon>Gossypium</taxon>
    </lineage>
</organism>
<evidence type="ECO:0000313" key="1">
    <source>
        <dbReference type="EMBL" id="TYI76378.1"/>
    </source>
</evidence>
<gene>
    <name evidence="1" type="ORF">E1A91_D06G072200v1</name>
</gene>
<dbReference type="EMBL" id="CM017654">
    <property type="protein sequence ID" value="TYI76375.1"/>
    <property type="molecule type" value="Genomic_DNA"/>
</dbReference>
<dbReference type="Proteomes" id="UP000323597">
    <property type="component" value="Chromosome D06"/>
</dbReference>
<dbReference type="EMBL" id="CM017654">
    <property type="protein sequence ID" value="TYI76378.1"/>
    <property type="molecule type" value="Genomic_DNA"/>
</dbReference>
<proteinExistence type="predicted"/>
<reference evidence="1 2" key="1">
    <citation type="submission" date="2019-07" db="EMBL/GenBank/DDBJ databases">
        <title>WGS assembly of Gossypium mustelinum.</title>
        <authorList>
            <person name="Chen Z.J."/>
            <person name="Sreedasyam A."/>
            <person name="Ando A."/>
            <person name="Song Q."/>
            <person name="De L."/>
            <person name="Hulse-Kemp A."/>
            <person name="Ding M."/>
            <person name="Ye W."/>
            <person name="Kirkbride R."/>
            <person name="Jenkins J."/>
            <person name="Plott C."/>
            <person name="Lovell J."/>
            <person name="Lin Y.-M."/>
            <person name="Vaughn R."/>
            <person name="Liu B."/>
            <person name="Li W."/>
            <person name="Simpson S."/>
            <person name="Scheffler B."/>
            <person name="Saski C."/>
            <person name="Grover C."/>
            <person name="Hu G."/>
            <person name="Conover J."/>
            <person name="Carlson J."/>
            <person name="Shu S."/>
            <person name="Boston L."/>
            <person name="Williams M."/>
            <person name="Peterson D."/>
            <person name="Mcgee K."/>
            <person name="Jones D."/>
            <person name="Wendel J."/>
            <person name="Stelly D."/>
            <person name="Grimwood J."/>
            <person name="Schmutz J."/>
        </authorList>
    </citation>
    <scope>NUCLEOTIDE SEQUENCE [LARGE SCALE GENOMIC DNA]</scope>
    <source>
        <strain evidence="1">1408120.09</strain>
    </source>
</reference>
<dbReference type="EMBL" id="CM017654">
    <property type="protein sequence ID" value="TYI76374.1"/>
    <property type="molecule type" value="Genomic_DNA"/>
</dbReference>